<dbReference type="AlphaFoldDB" id="A0A0E9WB08"/>
<sequence length="39" mass="4161">MISTGGTLLVLTISVIEAGTSSVLLYTLHFQKYVDTSSN</sequence>
<evidence type="ECO:0000313" key="1">
    <source>
        <dbReference type="EMBL" id="JAH86683.1"/>
    </source>
</evidence>
<proteinExistence type="predicted"/>
<accession>A0A0E9WB08</accession>
<dbReference type="EMBL" id="GBXM01021894">
    <property type="protein sequence ID" value="JAH86683.1"/>
    <property type="molecule type" value="Transcribed_RNA"/>
</dbReference>
<reference evidence="1" key="2">
    <citation type="journal article" date="2015" name="Fish Shellfish Immunol.">
        <title>Early steps in the European eel (Anguilla anguilla)-Vibrio vulnificus interaction in the gills: Role of the RtxA13 toxin.</title>
        <authorList>
            <person name="Callol A."/>
            <person name="Pajuelo D."/>
            <person name="Ebbesson L."/>
            <person name="Teles M."/>
            <person name="MacKenzie S."/>
            <person name="Amaro C."/>
        </authorList>
    </citation>
    <scope>NUCLEOTIDE SEQUENCE</scope>
</reference>
<protein>
    <submittedName>
        <fullName evidence="1">Uncharacterized protein</fullName>
    </submittedName>
</protein>
<organism evidence="1">
    <name type="scientific">Anguilla anguilla</name>
    <name type="common">European freshwater eel</name>
    <name type="synonym">Muraena anguilla</name>
    <dbReference type="NCBI Taxonomy" id="7936"/>
    <lineage>
        <taxon>Eukaryota</taxon>
        <taxon>Metazoa</taxon>
        <taxon>Chordata</taxon>
        <taxon>Craniata</taxon>
        <taxon>Vertebrata</taxon>
        <taxon>Euteleostomi</taxon>
        <taxon>Actinopterygii</taxon>
        <taxon>Neopterygii</taxon>
        <taxon>Teleostei</taxon>
        <taxon>Anguilliformes</taxon>
        <taxon>Anguillidae</taxon>
        <taxon>Anguilla</taxon>
    </lineage>
</organism>
<name>A0A0E9WB08_ANGAN</name>
<reference evidence="1" key="1">
    <citation type="submission" date="2014-11" db="EMBL/GenBank/DDBJ databases">
        <authorList>
            <person name="Amaro Gonzalez C."/>
        </authorList>
    </citation>
    <scope>NUCLEOTIDE SEQUENCE</scope>
</reference>